<evidence type="ECO:0008006" key="4">
    <source>
        <dbReference type="Google" id="ProtNLM"/>
    </source>
</evidence>
<comment type="caution">
    <text evidence="2">The sequence shown here is derived from an EMBL/GenBank/DDBJ whole genome shotgun (WGS) entry which is preliminary data.</text>
</comment>
<name>A0AAU9V9W4_EUPED</name>
<protein>
    <recommendedName>
        <fullName evidence="4">HTH CENPB-type domain-containing protein</fullName>
    </recommendedName>
</protein>
<gene>
    <name evidence="2" type="ORF">EEDITHA_LOCUS22707</name>
</gene>
<keyword evidence="3" id="KW-1185">Reference proteome</keyword>
<dbReference type="InterPro" id="IPR009057">
    <property type="entry name" value="Homeodomain-like_sf"/>
</dbReference>
<dbReference type="AlphaFoldDB" id="A0AAU9V9W4"/>
<dbReference type="SUPFAM" id="SSF46689">
    <property type="entry name" value="Homeodomain-like"/>
    <property type="match status" value="1"/>
</dbReference>
<evidence type="ECO:0000256" key="1">
    <source>
        <dbReference type="ARBA" id="ARBA00004123"/>
    </source>
</evidence>
<dbReference type="GO" id="GO:0005634">
    <property type="term" value="C:nucleus"/>
    <property type="evidence" value="ECO:0007669"/>
    <property type="project" value="UniProtKB-SubCell"/>
</dbReference>
<evidence type="ECO:0000313" key="2">
    <source>
        <dbReference type="EMBL" id="CAH2108801.1"/>
    </source>
</evidence>
<comment type="subcellular location">
    <subcellularLocation>
        <location evidence="1">Nucleus</location>
    </subcellularLocation>
</comment>
<dbReference type="Proteomes" id="UP001153954">
    <property type="component" value="Unassembled WGS sequence"/>
</dbReference>
<proteinExistence type="predicted"/>
<sequence length="151" mass="17671">MTGHIEDLQNAIHDYKNSDIGLNECARLHKIPKATLKRHLDKSYSEERVEINKGRPTVFDSKFENVLVEHISFLEEHMFGLTITDVRRLAYKIAEQNGLKHNFNRTEKMAGKAWYYAFMKRHKDKISLRQPEATSLNRAKGFKQGKHSKLF</sequence>
<organism evidence="2 3">
    <name type="scientific">Euphydryas editha</name>
    <name type="common">Edith's checkerspot</name>
    <dbReference type="NCBI Taxonomy" id="104508"/>
    <lineage>
        <taxon>Eukaryota</taxon>
        <taxon>Metazoa</taxon>
        <taxon>Ecdysozoa</taxon>
        <taxon>Arthropoda</taxon>
        <taxon>Hexapoda</taxon>
        <taxon>Insecta</taxon>
        <taxon>Pterygota</taxon>
        <taxon>Neoptera</taxon>
        <taxon>Endopterygota</taxon>
        <taxon>Lepidoptera</taxon>
        <taxon>Glossata</taxon>
        <taxon>Ditrysia</taxon>
        <taxon>Papilionoidea</taxon>
        <taxon>Nymphalidae</taxon>
        <taxon>Nymphalinae</taxon>
        <taxon>Euphydryas</taxon>
    </lineage>
</organism>
<reference evidence="2" key="1">
    <citation type="submission" date="2022-03" db="EMBL/GenBank/DDBJ databases">
        <authorList>
            <person name="Tunstrom K."/>
        </authorList>
    </citation>
    <scope>NUCLEOTIDE SEQUENCE</scope>
</reference>
<evidence type="ECO:0000313" key="3">
    <source>
        <dbReference type="Proteomes" id="UP001153954"/>
    </source>
</evidence>
<dbReference type="EMBL" id="CAKOGL010000038">
    <property type="protein sequence ID" value="CAH2108801.1"/>
    <property type="molecule type" value="Genomic_DNA"/>
</dbReference>
<accession>A0AAU9V9W4</accession>